<evidence type="ECO:0000313" key="2">
    <source>
        <dbReference type="Proteomes" id="UP001162501"/>
    </source>
</evidence>
<accession>A0AC60A5Z1</accession>
<protein>
    <submittedName>
        <fullName evidence="1">Uncharacterized protein</fullName>
    </submittedName>
</protein>
<reference evidence="1" key="2">
    <citation type="submission" date="2025-03" db="EMBL/GenBank/DDBJ databases">
        <authorList>
            <consortium name="ELIXIR-Norway"/>
            <consortium name="Elixir Norway"/>
        </authorList>
    </citation>
    <scope>NUCLEOTIDE SEQUENCE</scope>
</reference>
<name>A0AC60A5Z1_RANTA</name>
<evidence type="ECO:0000313" key="1">
    <source>
        <dbReference type="EMBL" id="CAN0561164.1"/>
    </source>
</evidence>
<organism evidence="1 2">
    <name type="scientific">Rangifer tarandus platyrhynchus</name>
    <name type="common">Svalbard reindeer</name>
    <dbReference type="NCBI Taxonomy" id="3082113"/>
    <lineage>
        <taxon>Eukaryota</taxon>
        <taxon>Metazoa</taxon>
        <taxon>Chordata</taxon>
        <taxon>Craniata</taxon>
        <taxon>Vertebrata</taxon>
        <taxon>Euteleostomi</taxon>
        <taxon>Mammalia</taxon>
        <taxon>Eutheria</taxon>
        <taxon>Laurasiatheria</taxon>
        <taxon>Artiodactyla</taxon>
        <taxon>Ruminantia</taxon>
        <taxon>Pecora</taxon>
        <taxon>Cervidae</taxon>
        <taxon>Odocoileinae</taxon>
        <taxon>Rangifer</taxon>
    </lineage>
</organism>
<reference evidence="1" key="1">
    <citation type="submission" date="2023-05" db="EMBL/GenBank/DDBJ databases">
        <authorList>
            <consortium name="ELIXIR-Norway"/>
        </authorList>
    </citation>
    <scope>NUCLEOTIDE SEQUENCE</scope>
</reference>
<sequence length="177" mass="18401">MADVAEASATLDLRTGTGEGRVEHAVSVRIKCWVLSSEFLFVVSAGWSSHPKPGGPGVRVRRPGISPPLPCGRLSKQPRRKGSASGVRKAVGPAPEGGIKGENWVFFRRVPPGFSSQCGAQQCADRSRSRSAGVGVRTAKPVSSQAGGAPLKNTPKYLGDLGDGLGSGAQNEEDLIV</sequence>
<dbReference type="EMBL" id="OX596092">
    <property type="protein sequence ID" value="CAN0561164.1"/>
    <property type="molecule type" value="Genomic_DNA"/>
</dbReference>
<dbReference type="Proteomes" id="UP001162501">
    <property type="component" value="Chromosome 8"/>
</dbReference>
<gene>
    <name evidence="1" type="ORF">MRATA1EN22A_LOCUS27141</name>
</gene>
<proteinExistence type="predicted"/>